<feature type="compositionally biased region" description="Polar residues" evidence="3">
    <location>
        <begin position="473"/>
        <end position="484"/>
    </location>
</feature>
<keyword evidence="5" id="KW-1185">Reference proteome</keyword>
<dbReference type="GO" id="GO:0035591">
    <property type="term" value="F:signaling adaptor activity"/>
    <property type="evidence" value="ECO:0007669"/>
    <property type="project" value="TreeGrafter"/>
</dbReference>
<dbReference type="PANTHER" id="PTHR47566">
    <property type="match status" value="1"/>
</dbReference>
<dbReference type="InterPro" id="IPR052574">
    <property type="entry name" value="CDIRP"/>
</dbReference>
<dbReference type="SMART" id="SM00365">
    <property type="entry name" value="LRR_SD22"/>
    <property type="match status" value="3"/>
</dbReference>
<dbReference type="GO" id="GO:1902412">
    <property type="term" value="P:regulation of mitotic cytokinesis"/>
    <property type="evidence" value="ECO:0007669"/>
    <property type="project" value="TreeGrafter"/>
</dbReference>
<dbReference type="EMBL" id="CM017324">
    <property type="protein sequence ID" value="KAE8036858.1"/>
    <property type="molecule type" value="Genomic_DNA"/>
</dbReference>
<proteinExistence type="predicted"/>
<dbReference type="InterPro" id="IPR003591">
    <property type="entry name" value="Leu-rich_rpt_typical-subtyp"/>
</dbReference>
<dbReference type="SMART" id="SM00364">
    <property type="entry name" value="LRR_BAC"/>
    <property type="match status" value="5"/>
</dbReference>
<dbReference type="InterPro" id="IPR032675">
    <property type="entry name" value="LRR_dom_sf"/>
</dbReference>
<feature type="compositionally biased region" description="Basic and acidic residues" evidence="3">
    <location>
        <begin position="410"/>
        <end position="426"/>
    </location>
</feature>
<dbReference type="SUPFAM" id="SSF52058">
    <property type="entry name" value="L domain-like"/>
    <property type="match status" value="1"/>
</dbReference>
<feature type="compositionally biased region" description="Low complexity" evidence="3">
    <location>
        <begin position="271"/>
        <end position="286"/>
    </location>
</feature>
<feature type="compositionally biased region" description="Polar residues" evidence="3">
    <location>
        <begin position="144"/>
        <end position="154"/>
    </location>
</feature>
<dbReference type="Gene3D" id="3.80.10.10">
    <property type="entry name" value="Ribonuclease Inhibitor"/>
    <property type="match status" value="1"/>
</dbReference>
<name>A0A660KN60_9ROSI</name>
<dbReference type="Proteomes" id="UP000327013">
    <property type="component" value="Chromosome 4"/>
</dbReference>
<evidence type="ECO:0000313" key="5">
    <source>
        <dbReference type="Proteomes" id="UP000327013"/>
    </source>
</evidence>
<evidence type="ECO:0000256" key="3">
    <source>
        <dbReference type="SAM" id="MobiDB-lite"/>
    </source>
</evidence>
<evidence type="ECO:0000256" key="1">
    <source>
        <dbReference type="ARBA" id="ARBA00022614"/>
    </source>
</evidence>
<gene>
    <name evidence="4" type="ORF">FH972_009491</name>
</gene>
<dbReference type="PROSITE" id="PS51450">
    <property type="entry name" value="LRR"/>
    <property type="match status" value="4"/>
</dbReference>
<dbReference type="SMART" id="SM00369">
    <property type="entry name" value="LRR_TYP"/>
    <property type="match status" value="5"/>
</dbReference>
<feature type="region of interest" description="Disordered" evidence="3">
    <location>
        <begin position="536"/>
        <end position="617"/>
    </location>
</feature>
<feature type="region of interest" description="Disordered" evidence="3">
    <location>
        <begin position="985"/>
        <end position="1031"/>
    </location>
</feature>
<feature type="region of interest" description="Disordered" evidence="3">
    <location>
        <begin position="473"/>
        <end position="509"/>
    </location>
</feature>
<feature type="compositionally biased region" description="Polar residues" evidence="3">
    <location>
        <begin position="120"/>
        <end position="134"/>
    </location>
</feature>
<accession>A0A660KN60</accession>
<feature type="compositionally biased region" description="Low complexity" evidence="3">
    <location>
        <begin position="383"/>
        <end position="404"/>
    </location>
</feature>
<keyword evidence="1" id="KW-0433">Leucine-rich repeat</keyword>
<feature type="compositionally biased region" description="Low complexity" evidence="3">
    <location>
        <begin position="834"/>
        <end position="847"/>
    </location>
</feature>
<reference evidence="4 5" key="1">
    <citation type="submission" date="2019-06" db="EMBL/GenBank/DDBJ databases">
        <title>A chromosomal-level reference genome of Carpinus fangiana (Coryloideae, Betulaceae).</title>
        <authorList>
            <person name="Yang X."/>
            <person name="Wang Z."/>
            <person name="Zhang L."/>
            <person name="Hao G."/>
            <person name="Liu J."/>
            <person name="Yang Y."/>
        </authorList>
    </citation>
    <scope>NUCLEOTIDE SEQUENCE [LARGE SCALE GENOMIC DNA]</scope>
    <source>
        <strain evidence="4">Cfa_2016G</strain>
        <tissue evidence="4">Leaf</tissue>
    </source>
</reference>
<feature type="compositionally biased region" description="Basic and acidic residues" evidence="3">
    <location>
        <begin position="69"/>
        <end position="80"/>
    </location>
</feature>
<organism evidence="4 5">
    <name type="scientific">Carpinus fangiana</name>
    <dbReference type="NCBI Taxonomy" id="176857"/>
    <lineage>
        <taxon>Eukaryota</taxon>
        <taxon>Viridiplantae</taxon>
        <taxon>Streptophyta</taxon>
        <taxon>Embryophyta</taxon>
        <taxon>Tracheophyta</taxon>
        <taxon>Spermatophyta</taxon>
        <taxon>Magnoliopsida</taxon>
        <taxon>eudicotyledons</taxon>
        <taxon>Gunneridae</taxon>
        <taxon>Pentapetalae</taxon>
        <taxon>rosids</taxon>
        <taxon>fabids</taxon>
        <taxon>Fagales</taxon>
        <taxon>Betulaceae</taxon>
        <taxon>Carpinus</taxon>
    </lineage>
</organism>
<dbReference type="OrthoDB" id="1904536at2759"/>
<feature type="compositionally biased region" description="Polar residues" evidence="3">
    <location>
        <begin position="175"/>
        <end position="192"/>
    </location>
</feature>
<feature type="region of interest" description="Disordered" evidence="3">
    <location>
        <begin position="1"/>
        <end position="457"/>
    </location>
</feature>
<evidence type="ECO:0000256" key="2">
    <source>
        <dbReference type="ARBA" id="ARBA00022737"/>
    </source>
</evidence>
<evidence type="ECO:0000313" key="4">
    <source>
        <dbReference type="EMBL" id="KAE8036858.1"/>
    </source>
</evidence>
<feature type="region of interest" description="Disordered" evidence="3">
    <location>
        <begin position="824"/>
        <end position="862"/>
    </location>
</feature>
<dbReference type="InterPro" id="IPR001611">
    <property type="entry name" value="Leu-rich_rpt"/>
</dbReference>
<dbReference type="GO" id="GO:0031028">
    <property type="term" value="P:septation initiation signaling"/>
    <property type="evidence" value="ECO:0007669"/>
    <property type="project" value="TreeGrafter"/>
</dbReference>
<sequence>MEPWLDSLSEDWNSEPRSSSPKSAPRGSPAPTQHPAPTPVPRHSRIPRFNHNSPHIASPAFRPAPSPQNEKRALTERKSSDINIRPKSSSAVPQKDNLLPRPIRSSSTSSVGSVVRHNSAVRQPNPCLSPNENATPEWKKLAFRNQSGPASQQDLFAPIGLENIFAGPSSDEQDQAQANETFAFSEDLQSMPSSPPTWALSQKHPIGSQKSQDGHLAKSKLSIVQENNELEDGSDDVVFQDPDVQTKLPFPNEPESPAATSVRSERNVFVARPPSSQPASSRQGSSVVTGGFSPVYISKHNADNGQISYTAVDPSDPGVQERIRLLQSHSSRNDSRHQSLQQLHTPEHGADQDDMAELPSLTGFVSVERGGHSNDGSFRRRPLSPSTSSSNLPSESVVPSDSVSQIYFANHDRRGSSERQGYDDASHTPTPVTPIAPPRSPERTKSSGSPLKLFGDHDTFTNKQLLRRMSQMNDVTSVSSPISDKQNKEEQNSASEDGSNDDDSVGTTVQYAVSQPTQQDASNEAFINKREAPIPFKESTPKRQRTLSHTEASANLGIAAEQNRRMQSVIGKKRKDALYKSDQIPAEPDEIARRQMLRPRNPTPSQASQDRSRLLSSDAGDDSFLSGFYNKNVEASSDSSEGYVTGPSAAKIRALASEAASFRVQGPASLQEGTPRKPSVSTQDYLNEAMKIMDLIRSRKRSVTALTGVEEISVVEHVEQDLAGKRLFTPQTISRPPSREGAATAWRSRTDQVPDAKVMDHLRKYEETGDESFIVSSILRSMKANREANEDEDFQSHGYQDSNIQIREGISQDDLISDFEGQNQVEIPGSPMKTTGSSQSTDSSGQTINTTSSQRARNIGTIQPDKVSHLIHAETGGMRFDTERQTWVRIKQQRKAIQETILVTSSSTGSDDPLGNIPDLSVNEDVESHRINSTGSGSATITLPSQLPSSAEISGEHDLVPVEDNPSETQRDEMVAQQAVADPPYEMDADSEPALANPRGVEAGAPRVKMDESEASTRPISKTPTGTVKSMRRGQSVLFSSPPVSHHWEAQRYKSSSEAENDQHVDAEYSTLQEASPDLAAYKPPLGDFLSRWQEPQAAEDDFDSELSMSHAEENCEISFLGHRNGTRTMSLTLSITTPLRASRSLSRSLMRPTSAVAGKRFLQSLSPMSEFTIHQDDMKHLKSRQLQNGQPLGIANGGVHSSHTVSKLVEKLTDAEPDEPYWDCMRSLDMSNRTLENIHALDEFCPSIEELDLAGNTLQQLSGAPAALRNLNVQSNQLTSLTTWSHLVNLQYLDISGNEIESLKGFSSLIHLRELKADNNKISSLKGIEDLDGLLSLSLRDNDFEEVDFYGTELKRLANINLSSNKLHDVRGLNALPSLGELDISNNQLSLFDGEVSTSQRSQSLQCLNISNNELTGLGVDTFPSLKKLLADSNRLVELDGMRAHPSLRILSLRNQRLDAPNVLDAQHTARLDGETRLRRRVFELLLGARCPGLARVNGLPFEKEAVMAKDEVWEQLVALGVVQKA</sequence>
<keyword evidence="2" id="KW-0677">Repeat</keyword>
<feature type="compositionally biased region" description="Low complexity" evidence="3">
    <location>
        <begin position="105"/>
        <end position="115"/>
    </location>
</feature>
<feature type="compositionally biased region" description="Polar residues" evidence="3">
    <location>
        <begin position="1016"/>
        <end position="1028"/>
    </location>
</feature>
<protein>
    <submittedName>
        <fullName evidence="4">Uncharacterized protein</fullName>
    </submittedName>
</protein>
<dbReference type="PANTHER" id="PTHR47566:SF1">
    <property type="entry name" value="PROTEIN NUD1"/>
    <property type="match status" value="1"/>
</dbReference>